<dbReference type="AlphaFoldDB" id="A0A2P6VE33"/>
<dbReference type="PANTHER" id="PTHR43840">
    <property type="entry name" value="MITOCHONDRIAL METAL TRANSPORTER 1-RELATED"/>
    <property type="match status" value="1"/>
</dbReference>
<dbReference type="InterPro" id="IPR029063">
    <property type="entry name" value="SAM-dependent_MTases_sf"/>
</dbReference>
<dbReference type="InterPro" id="IPR050291">
    <property type="entry name" value="CDF_Transporter"/>
</dbReference>
<name>A0A2P6VE33_9CHLO</name>
<dbReference type="Proteomes" id="UP000239649">
    <property type="component" value="Unassembled WGS sequence"/>
</dbReference>
<keyword evidence="10" id="KW-1185">Reference proteome</keyword>
<keyword evidence="3" id="KW-0812">Transmembrane</keyword>
<dbReference type="SUPFAM" id="SSF53335">
    <property type="entry name" value="S-adenosyl-L-methionine-dependent methyltransferases"/>
    <property type="match status" value="1"/>
</dbReference>
<evidence type="ECO:0000313" key="9">
    <source>
        <dbReference type="EMBL" id="PSC72321.1"/>
    </source>
</evidence>
<gene>
    <name evidence="9" type="ORF">C2E20_4402</name>
</gene>
<accession>A0A2P6VE33</accession>
<sequence>MSSNALTAEEVAQRAAMKKKMQETWEGAAAKYAEWVVENHLLQNLYPEFEKELAPNLKGKEGVRILDLASASGEPAATLAAALPQAQVVSTDLAAPYLELGKARAARLGLANVTFETADAEDLHRYGDASFDAVACSLGVMFMPNYELCLQEVRRVLKPGGRFAATFWGPEDKVPFFQLTKELALEYDPNLPPAASQVAVRFGNPQPFVEAAGEAGLVDVNTRELQIEFFMPDHVWWRAMLDMPLPIKPALTKAQEARPGDDVFEEARQRLQARMADAGYLNAQEALHCPGNACWLLTARAPAPAPADMDTSSPNEELESLLPAGSPSGGEAQAKHISLAFKLSWVVNWLLLAMKAYAFAVSASMAVLASLADSAVDLASQLVLSVAEHSVARYHPGFPIGRGKLEALAVIACACIMSMASLEVAQFSAIDLYRGFA</sequence>
<dbReference type="SUPFAM" id="SSF161111">
    <property type="entry name" value="Cation efflux protein transmembrane domain-like"/>
    <property type="match status" value="1"/>
</dbReference>
<evidence type="ECO:0000259" key="7">
    <source>
        <dbReference type="Pfam" id="PF01545"/>
    </source>
</evidence>
<evidence type="ECO:0000256" key="4">
    <source>
        <dbReference type="ARBA" id="ARBA00022989"/>
    </source>
</evidence>
<feature type="region of interest" description="Disordered" evidence="6">
    <location>
        <begin position="305"/>
        <end position="327"/>
    </location>
</feature>
<dbReference type="GO" id="GO:0032259">
    <property type="term" value="P:methylation"/>
    <property type="evidence" value="ECO:0007669"/>
    <property type="project" value="UniProtKB-KW"/>
</dbReference>
<evidence type="ECO:0000256" key="2">
    <source>
        <dbReference type="ARBA" id="ARBA00022448"/>
    </source>
</evidence>
<reference evidence="9 10" key="1">
    <citation type="journal article" date="2018" name="Plant J.">
        <title>Genome sequences of Chlorella sorokiniana UTEX 1602 and Micractinium conductrix SAG 241.80: implications to maltose excretion by a green alga.</title>
        <authorList>
            <person name="Arriola M.B."/>
            <person name="Velmurugan N."/>
            <person name="Zhang Y."/>
            <person name="Plunkett M.H."/>
            <person name="Hondzo H."/>
            <person name="Barney B.M."/>
        </authorList>
    </citation>
    <scope>NUCLEOTIDE SEQUENCE [LARGE SCALE GENOMIC DNA]</scope>
    <source>
        <strain evidence="9 10">SAG 241.80</strain>
    </source>
</reference>
<dbReference type="Gene3D" id="3.40.50.150">
    <property type="entry name" value="Vaccinia Virus protein VP39"/>
    <property type="match status" value="1"/>
</dbReference>
<comment type="subcellular location">
    <subcellularLocation>
        <location evidence="1">Membrane</location>
        <topology evidence="1">Multi-pass membrane protein</topology>
    </subcellularLocation>
</comment>
<dbReference type="Pfam" id="PF01545">
    <property type="entry name" value="Cation_efflux"/>
    <property type="match status" value="1"/>
</dbReference>
<dbReference type="EMBL" id="LHPF02000011">
    <property type="protein sequence ID" value="PSC72321.1"/>
    <property type="molecule type" value="Genomic_DNA"/>
</dbReference>
<evidence type="ECO:0000256" key="3">
    <source>
        <dbReference type="ARBA" id="ARBA00022692"/>
    </source>
</evidence>
<keyword evidence="2" id="KW-0813">Transport</keyword>
<dbReference type="InterPro" id="IPR027469">
    <property type="entry name" value="Cation_efflux_TMD_sf"/>
</dbReference>
<keyword evidence="5" id="KW-0472">Membrane</keyword>
<proteinExistence type="predicted"/>
<dbReference type="GO" id="GO:0008324">
    <property type="term" value="F:monoatomic cation transmembrane transporter activity"/>
    <property type="evidence" value="ECO:0007669"/>
    <property type="project" value="InterPro"/>
</dbReference>
<feature type="domain" description="Cation efflux protein transmembrane" evidence="7">
    <location>
        <begin position="343"/>
        <end position="424"/>
    </location>
</feature>
<dbReference type="PANTHER" id="PTHR43840:SF52">
    <property type="entry name" value="CATION EFFLUX FAMILY PROTEIN"/>
    <property type="match status" value="1"/>
</dbReference>
<dbReference type="STRING" id="554055.A0A2P6VE33"/>
<keyword evidence="4" id="KW-1133">Transmembrane helix</keyword>
<dbReference type="Pfam" id="PF13847">
    <property type="entry name" value="Methyltransf_31"/>
    <property type="match status" value="1"/>
</dbReference>
<evidence type="ECO:0000313" key="10">
    <source>
        <dbReference type="Proteomes" id="UP000239649"/>
    </source>
</evidence>
<dbReference type="GO" id="GO:0008168">
    <property type="term" value="F:methyltransferase activity"/>
    <property type="evidence" value="ECO:0007669"/>
    <property type="project" value="UniProtKB-KW"/>
</dbReference>
<comment type="caution">
    <text evidence="9">The sequence shown here is derived from an EMBL/GenBank/DDBJ whole genome shotgun (WGS) entry which is preliminary data.</text>
</comment>
<organism evidence="9 10">
    <name type="scientific">Micractinium conductrix</name>
    <dbReference type="NCBI Taxonomy" id="554055"/>
    <lineage>
        <taxon>Eukaryota</taxon>
        <taxon>Viridiplantae</taxon>
        <taxon>Chlorophyta</taxon>
        <taxon>core chlorophytes</taxon>
        <taxon>Trebouxiophyceae</taxon>
        <taxon>Chlorellales</taxon>
        <taxon>Chlorellaceae</taxon>
        <taxon>Chlorella clade</taxon>
        <taxon>Micractinium</taxon>
    </lineage>
</organism>
<evidence type="ECO:0000256" key="1">
    <source>
        <dbReference type="ARBA" id="ARBA00004141"/>
    </source>
</evidence>
<dbReference type="InterPro" id="IPR025714">
    <property type="entry name" value="Methyltranfer_dom"/>
</dbReference>
<protein>
    <submittedName>
        <fullName evidence="9">Methyltransferase type 11</fullName>
    </submittedName>
</protein>
<dbReference type="OrthoDB" id="507377at2759"/>
<dbReference type="InterPro" id="IPR058533">
    <property type="entry name" value="Cation_efflux_TM"/>
</dbReference>
<dbReference type="Gene3D" id="1.20.1510.10">
    <property type="entry name" value="Cation efflux protein transmembrane domain"/>
    <property type="match status" value="1"/>
</dbReference>
<feature type="domain" description="Methyltransferase" evidence="8">
    <location>
        <begin position="60"/>
        <end position="166"/>
    </location>
</feature>
<evidence type="ECO:0000259" key="8">
    <source>
        <dbReference type="Pfam" id="PF13847"/>
    </source>
</evidence>
<evidence type="ECO:0000256" key="6">
    <source>
        <dbReference type="SAM" id="MobiDB-lite"/>
    </source>
</evidence>
<dbReference type="GO" id="GO:0016020">
    <property type="term" value="C:membrane"/>
    <property type="evidence" value="ECO:0007669"/>
    <property type="project" value="UniProtKB-SubCell"/>
</dbReference>
<keyword evidence="9" id="KW-0808">Transferase</keyword>
<keyword evidence="9" id="KW-0489">Methyltransferase</keyword>
<evidence type="ECO:0000256" key="5">
    <source>
        <dbReference type="ARBA" id="ARBA00023136"/>
    </source>
</evidence>
<dbReference type="CDD" id="cd02440">
    <property type="entry name" value="AdoMet_MTases"/>
    <property type="match status" value="1"/>
</dbReference>